<evidence type="ECO:0000313" key="1">
    <source>
        <dbReference type="EMBL" id="CAG8771311.1"/>
    </source>
</evidence>
<feature type="non-terminal residue" evidence="1">
    <location>
        <position position="60"/>
    </location>
</feature>
<keyword evidence="2" id="KW-1185">Reference proteome</keyword>
<protein>
    <submittedName>
        <fullName evidence="1">32907_t:CDS:1</fullName>
    </submittedName>
</protein>
<gene>
    <name evidence="1" type="ORF">GMARGA_LOCUS18545</name>
</gene>
<accession>A0ABN7VIT7</accession>
<comment type="caution">
    <text evidence="1">The sequence shown here is derived from an EMBL/GenBank/DDBJ whole genome shotgun (WGS) entry which is preliminary data.</text>
</comment>
<evidence type="ECO:0000313" key="2">
    <source>
        <dbReference type="Proteomes" id="UP000789901"/>
    </source>
</evidence>
<name>A0ABN7VIT7_GIGMA</name>
<dbReference type="Proteomes" id="UP000789901">
    <property type="component" value="Unassembled WGS sequence"/>
</dbReference>
<reference evidence="1 2" key="1">
    <citation type="submission" date="2021-06" db="EMBL/GenBank/DDBJ databases">
        <authorList>
            <person name="Kallberg Y."/>
            <person name="Tangrot J."/>
            <person name="Rosling A."/>
        </authorList>
    </citation>
    <scope>NUCLEOTIDE SEQUENCE [LARGE SCALE GENOMIC DNA]</scope>
    <source>
        <strain evidence="1 2">120-4 pot B 10/14</strain>
    </source>
</reference>
<organism evidence="1 2">
    <name type="scientific">Gigaspora margarita</name>
    <dbReference type="NCBI Taxonomy" id="4874"/>
    <lineage>
        <taxon>Eukaryota</taxon>
        <taxon>Fungi</taxon>
        <taxon>Fungi incertae sedis</taxon>
        <taxon>Mucoromycota</taxon>
        <taxon>Glomeromycotina</taxon>
        <taxon>Glomeromycetes</taxon>
        <taxon>Diversisporales</taxon>
        <taxon>Gigasporaceae</taxon>
        <taxon>Gigaspora</taxon>
    </lineage>
</organism>
<dbReference type="EMBL" id="CAJVQB010014879">
    <property type="protein sequence ID" value="CAG8771311.1"/>
    <property type="molecule type" value="Genomic_DNA"/>
</dbReference>
<sequence>MLDQQLYAHQIRLAPLAARIQKSYTKNKTFCPIQALFVMELLNSYRDARSSLSLVTNSRL</sequence>
<proteinExistence type="predicted"/>